<dbReference type="Pfam" id="PF14931">
    <property type="entry name" value="IFT20"/>
    <property type="match status" value="1"/>
</dbReference>
<dbReference type="GO" id="GO:0030990">
    <property type="term" value="C:intraciliary transport particle"/>
    <property type="evidence" value="ECO:0007669"/>
    <property type="project" value="TreeGrafter"/>
</dbReference>
<evidence type="ECO:0000256" key="1">
    <source>
        <dbReference type="ARBA" id="ARBA00004138"/>
    </source>
</evidence>
<organism evidence="4 5">
    <name type="scientific">Triparma columacea</name>
    <dbReference type="NCBI Taxonomy" id="722753"/>
    <lineage>
        <taxon>Eukaryota</taxon>
        <taxon>Sar</taxon>
        <taxon>Stramenopiles</taxon>
        <taxon>Ochrophyta</taxon>
        <taxon>Bolidophyceae</taxon>
        <taxon>Parmales</taxon>
        <taxon>Triparmaceae</taxon>
        <taxon>Triparma</taxon>
    </lineage>
</organism>
<dbReference type="InterPro" id="IPR028172">
    <property type="entry name" value="FT20"/>
</dbReference>
<dbReference type="OrthoDB" id="10254896at2759"/>
<evidence type="ECO:0000256" key="2">
    <source>
        <dbReference type="ARBA" id="ARBA00023054"/>
    </source>
</evidence>
<comment type="subcellular location">
    <subcellularLocation>
        <location evidence="1">Cell projection</location>
        <location evidence="1">Cilium</location>
    </subcellularLocation>
</comment>
<dbReference type="GO" id="GO:0097546">
    <property type="term" value="C:ciliary base"/>
    <property type="evidence" value="ECO:0007669"/>
    <property type="project" value="TreeGrafter"/>
</dbReference>
<dbReference type="Proteomes" id="UP001165065">
    <property type="component" value="Unassembled WGS sequence"/>
</dbReference>
<protein>
    <submittedName>
        <fullName evidence="4">Uncharacterized protein</fullName>
    </submittedName>
</protein>
<reference evidence="5" key="1">
    <citation type="journal article" date="2023" name="Commun. Biol.">
        <title>Genome analysis of Parmales, the sister group of diatoms, reveals the evolutionary specialization of diatoms from phago-mixotrophs to photoautotrophs.</title>
        <authorList>
            <person name="Ban H."/>
            <person name="Sato S."/>
            <person name="Yoshikawa S."/>
            <person name="Yamada K."/>
            <person name="Nakamura Y."/>
            <person name="Ichinomiya M."/>
            <person name="Sato N."/>
            <person name="Blanc-Mathieu R."/>
            <person name="Endo H."/>
            <person name="Kuwata A."/>
            <person name="Ogata H."/>
        </authorList>
    </citation>
    <scope>NUCLEOTIDE SEQUENCE [LARGE SCALE GENOMIC DNA]</scope>
</reference>
<name>A0A9W7L7D5_9STRA</name>
<dbReference type="GO" id="GO:0036064">
    <property type="term" value="C:ciliary basal body"/>
    <property type="evidence" value="ECO:0007669"/>
    <property type="project" value="TreeGrafter"/>
</dbReference>
<dbReference type="PANTHER" id="PTHR31978:SF1">
    <property type="entry name" value="INTRAFLAGELLAR TRANSPORT PROTEIN 20 HOMOLOG"/>
    <property type="match status" value="1"/>
</dbReference>
<evidence type="ECO:0000313" key="4">
    <source>
        <dbReference type="EMBL" id="GMI38091.1"/>
    </source>
</evidence>
<evidence type="ECO:0000313" key="5">
    <source>
        <dbReference type="Proteomes" id="UP001165065"/>
    </source>
</evidence>
<evidence type="ECO:0000256" key="3">
    <source>
        <dbReference type="ARBA" id="ARBA00023273"/>
    </source>
</evidence>
<dbReference type="AlphaFoldDB" id="A0A9W7L7D5"/>
<dbReference type="GO" id="GO:0097730">
    <property type="term" value="C:non-motile cilium"/>
    <property type="evidence" value="ECO:0007669"/>
    <property type="project" value="TreeGrafter"/>
</dbReference>
<proteinExistence type="predicted"/>
<keyword evidence="3" id="KW-0966">Cell projection</keyword>
<gene>
    <name evidence="4" type="ORF">TrCOL_g12402</name>
</gene>
<accession>A0A9W7L7D5</accession>
<dbReference type="PANTHER" id="PTHR31978">
    <property type="entry name" value="INTRAFLAGELLAR TRANSPORT PROTEIN 20 HOMOLOG"/>
    <property type="match status" value="1"/>
</dbReference>
<comment type="caution">
    <text evidence="4">The sequence shown here is derived from an EMBL/GenBank/DDBJ whole genome shotgun (WGS) entry which is preliminary data.</text>
</comment>
<sequence>MADAQPEISFDDNNNVRVLSTSHMKHTEELEMESKAFTSQITQFEKSISSLVESLSEQGDRIEKEKLKAIGQRNKVDGEVEDRQRQQIALQGAIAEKKAELERYTLQHSSLEKVEADQLAMIEKLQNQ</sequence>
<dbReference type="GO" id="GO:0005737">
    <property type="term" value="C:cytoplasm"/>
    <property type="evidence" value="ECO:0007669"/>
    <property type="project" value="TreeGrafter"/>
</dbReference>
<dbReference type="EMBL" id="BRYA01000081">
    <property type="protein sequence ID" value="GMI38091.1"/>
    <property type="molecule type" value="Genomic_DNA"/>
</dbReference>
<dbReference type="GO" id="GO:0061512">
    <property type="term" value="P:protein localization to cilium"/>
    <property type="evidence" value="ECO:0007669"/>
    <property type="project" value="TreeGrafter"/>
</dbReference>
<keyword evidence="5" id="KW-1185">Reference proteome</keyword>
<keyword evidence="2" id="KW-0175">Coiled coil</keyword>
<dbReference type="GO" id="GO:0060271">
    <property type="term" value="P:cilium assembly"/>
    <property type="evidence" value="ECO:0007669"/>
    <property type="project" value="TreeGrafter"/>
</dbReference>